<evidence type="ECO:0000256" key="1">
    <source>
        <dbReference type="SAM" id="Phobius"/>
    </source>
</evidence>
<comment type="caution">
    <text evidence="2">The sequence shown here is derived from an EMBL/GenBank/DDBJ whole genome shotgun (WGS) entry which is preliminary data.</text>
</comment>
<keyword evidence="1" id="KW-0472">Membrane</keyword>
<reference evidence="3" key="1">
    <citation type="submission" date="2010-07" db="EMBL/GenBank/DDBJ databases">
        <authorList>
            <person name="Weinstock G."/>
            <person name="Sodergren E."/>
            <person name="Clifton S."/>
            <person name="Fulton L."/>
            <person name="Fulton B."/>
            <person name="Courtney L."/>
            <person name="Fronick C."/>
            <person name="Harrison M."/>
            <person name="Strong C."/>
            <person name="Farmer C."/>
            <person name="Delahaunty K."/>
            <person name="Markovic C."/>
            <person name="Hall O."/>
            <person name="Minx P."/>
            <person name="Tomlinson C."/>
            <person name="Mitreva M."/>
            <person name="Hou S."/>
            <person name="Chen J."/>
            <person name="Wollam A."/>
            <person name="Pepin K.H."/>
            <person name="Johnson M."/>
            <person name="Bhonagiri V."/>
            <person name="Zhang X."/>
            <person name="Suruliraj S."/>
            <person name="Warren W."/>
            <person name="Chinwalla A."/>
            <person name="Mardis E.R."/>
            <person name="Wilson R.K."/>
        </authorList>
    </citation>
    <scope>NUCLEOTIDE SEQUENCE [LARGE SCALE GENOMIC DNA]</scope>
    <source>
        <strain evidence="3">TX4248</strain>
    </source>
</reference>
<protein>
    <submittedName>
        <fullName evidence="2">Uncharacterized protein</fullName>
    </submittedName>
</protein>
<dbReference type="Proteomes" id="UP000004846">
    <property type="component" value="Unassembled WGS sequence"/>
</dbReference>
<proteinExistence type="predicted"/>
<organism evidence="2 3">
    <name type="scientific">Enterococcus faecalis TX4248</name>
    <dbReference type="NCBI Taxonomy" id="749495"/>
    <lineage>
        <taxon>Bacteria</taxon>
        <taxon>Bacillati</taxon>
        <taxon>Bacillota</taxon>
        <taxon>Bacilli</taxon>
        <taxon>Lactobacillales</taxon>
        <taxon>Enterococcaceae</taxon>
        <taxon>Enterococcus</taxon>
    </lineage>
</organism>
<name>A0A125W4B7_ENTFL</name>
<dbReference type="AlphaFoldDB" id="A0A125W4B7"/>
<sequence>MEKMRNVRQLRRTFLVLNTLFVLSVFRENRWTKSALLFWLLANSFLYGLQWLIYFGGEKGWLIHLQRWYYCAILLQIAGTLIVYFSFFV</sequence>
<evidence type="ECO:0000313" key="2">
    <source>
        <dbReference type="EMBL" id="EFM82134.1"/>
    </source>
</evidence>
<keyword evidence="1" id="KW-1133">Transmembrane helix</keyword>
<accession>A0A125W4B7</accession>
<evidence type="ECO:0000313" key="3">
    <source>
        <dbReference type="Proteomes" id="UP000004846"/>
    </source>
</evidence>
<dbReference type="HOGENOM" id="CLU_161255_0_0_9"/>
<gene>
    <name evidence="2" type="ORF">HMPREF9498_02265</name>
</gene>
<keyword evidence="1" id="KW-0812">Transmembrane</keyword>
<feature type="transmembrane region" description="Helical" evidence="1">
    <location>
        <begin position="37"/>
        <end position="56"/>
    </location>
</feature>
<feature type="transmembrane region" description="Helical" evidence="1">
    <location>
        <begin position="68"/>
        <end position="87"/>
    </location>
</feature>
<dbReference type="EMBL" id="AEBR01000076">
    <property type="protein sequence ID" value="EFM82134.1"/>
    <property type="molecule type" value="Genomic_DNA"/>
</dbReference>